<evidence type="ECO:0000313" key="4">
    <source>
        <dbReference type="Proteomes" id="UP001549320"/>
    </source>
</evidence>
<dbReference type="Gene3D" id="1.10.443.10">
    <property type="entry name" value="Intergrase catalytic core"/>
    <property type="match status" value="1"/>
</dbReference>
<dbReference type="RefSeq" id="WP_354443779.1">
    <property type="nucleotide sequence ID" value="NZ_JBEPSH010000005.1"/>
</dbReference>
<dbReference type="Pfam" id="PF00589">
    <property type="entry name" value="Phage_integrase"/>
    <property type="match status" value="1"/>
</dbReference>
<comment type="caution">
    <text evidence="3">The sequence shown here is derived from an EMBL/GenBank/DDBJ whole genome shotgun (WGS) entry which is preliminary data.</text>
</comment>
<keyword evidence="1" id="KW-0233">DNA recombination</keyword>
<gene>
    <name evidence="3" type="ORF">ABIE13_002518</name>
</gene>
<reference evidence="3 4" key="1">
    <citation type="submission" date="2024-06" db="EMBL/GenBank/DDBJ databases">
        <title>Sorghum-associated microbial communities from plants grown in Nebraska, USA.</title>
        <authorList>
            <person name="Schachtman D."/>
        </authorList>
    </citation>
    <scope>NUCLEOTIDE SEQUENCE [LARGE SCALE GENOMIC DNA]</scope>
    <source>
        <strain evidence="3 4">2709</strain>
    </source>
</reference>
<protein>
    <submittedName>
        <fullName evidence="3">Integrase</fullName>
    </submittedName>
</protein>
<dbReference type="InterPro" id="IPR002104">
    <property type="entry name" value="Integrase_catalytic"/>
</dbReference>
<dbReference type="InterPro" id="IPR013762">
    <property type="entry name" value="Integrase-like_cat_sf"/>
</dbReference>
<dbReference type="EMBL" id="JBEPSH010000005">
    <property type="protein sequence ID" value="MET4577407.1"/>
    <property type="molecule type" value="Genomic_DNA"/>
</dbReference>
<proteinExistence type="predicted"/>
<dbReference type="InterPro" id="IPR011010">
    <property type="entry name" value="DNA_brk_join_enz"/>
</dbReference>
<organism evidence="3 4">
    <name type="scientific">Ottowia thiooxydans</name>
    <dbReference type="NCBI Taxonomy" id="219182"/>
    <lineage>
        <taxon>Bacteria</taxon>
        <taxon>Pseudomonadati</taxon>
        <taxon>Pseudomonadota</taxon>
        <taxon>Betaproteobacteria</taxon>
        <taxon>Burkholderiales</taxon>
        <taxon>Comamonadaceae</taxon>
        <taxon>Ottowia</taxon>
    </lineage>
</organism>
<evidence type="ECO:0000256" key="1">
    <source>
        <dbReference type="ARBA" id="ARBA00023172"/>
    </source>
</evidence>
<evidence type="ECO:0000313" key="3">
    <source>
        <dbReference type="EMBL" id="MET4577407.1"/>
    </source>
</evidence>
<dbReference type="Proteomes" id="UP001549320">
    <property type="component" value="Unassembled WGS sequence"/>
</dbReference>
<evidence type="ECO:0000259" key="2">
    <source>
        <dbReference type="PROSITE" id="PS51898"/>
    </source>
</evidence>
<name>A0ABV2QA36_9BURK</name>
<accession>A0ABV2QA36</accession>
<dbReference type="SUPFAM" id="SSF56349">
    <property type="entry name" value="DNA breaking-rejoining enzymes"/>
    <property type="match status" value="1"/>
</dbReference>
<sequence>MEHESLIRCSDVKVGVTRYLFVNKSTQRSFVTITRAWYRLRAKAGIEGRRIHDLRHSFASFLVNGGRSLYEVQQILGHLRYRP</sequence>
<feature type="domain" description="Tyr recombinase" evidence="2">
    <location>
        <begin position="1"/>
        <end position="83"/>
    </location>
</feature>
<dbReference type="PROSITE" id="PS51898">
    <property type="entry name" value="TYR_RECOMBINASE"/>
    <property type="match status" value="1"/>
</dbReference>
<keyword evidence="4" id="KW-1185">Reference proteome</keyword>